<keyword evidence="1" id="KW-0472">Membrane</keyword>
<dbReference type="NCBIfam" id="TIGR01300">
    <property type="entry name" value="CPA3_mnhG_phaG"/>
    <property type="match status" value="1"/>
</dbReference>
<comment type="caution">
    <text evidence="2">The sequence shown here is derived from an EMBL/GenBank/DDBJ whole genome shotgun (WGS) entry which is preliminary data.</text>
</comment>
<dbReference type="Proteomes" id="UP001314181">
    <property type="component" value="Unassembled WGS sequence"/>
</dbReference>
<accession>A0ABP0ETV6</accession>
<sequence length="101" mass="11075">MHLSIIGLTLICIGSFFLLTASVGILRFPDFYTRLHAAGVGDSLGAPCVVLGAVFYNFSFFTLAKAILILLIMWITNSTSCHVLSRIAYNMGLEPFTSKRK</sequence>
<dbReference type="InterPro" id="IPR005133">
    <property type="entry name" value="PhaG_MnhG_YufB"/>
</dbReference>
<feature type="transmembrane region" description="Helical" evidence="1">
    <location>
        <begin position="49"/>
        <end position="75"/>
    </location>
</feature>
<dbReference type="EMBL" id="CAWVOK010000015">
    <property type="protein sequence ID" value="CAK8162831.1"/>
    <property type="molecule type" value="Genomic_DNA"/>
</dbReference>
<name>A0ABP0ETV6_9RICK</name>
<evidence type="ECO:0000313" key="3">
    <source>
        <dbReference type="Proteomes" id="UP001314181"/>
    </source>
</evidence>
<dbReference type="RefSeq" id="WP_338363855.1">
    <property type="nucleotide sequence ID" value="NZ_CAWVOK010000015.1"/>
</dbReference>
<protein>
    <submittedName>
        <fullName evidence="2">Monovalent cation/H(+) antiporter subunit G</fullName>
    </submittedName>
</protein>
<feature type="transmembrane region" description="Helical" evidence="1">
    <location>
        <begin position="6"/>
        <end position="28"/>
    </location>
</feature>
<proteinExistence type="predicted"/>
<dbReference type="PANTHER" id="PTHR34703:SF1">
    <property type="entry name" value="ANTIPORTER SUBUNIT MNHG2-RELATED"/>
    <property type="match status" value="1"/>
</dbReference>
<evidence type="ECO:0000256" key="1">
    <source>
        <dbReference type="SAM" id="Phobius"/>
    </source>
</evidence>
<reference evidence="2 3" key="1">
    <citation type="submission" date="2024-01" db="EMBL/GenBank/DDBJ databases">
        <authorList>
            <person name="Kunselman E."/>
        </authorList>
    </citation>
    <scope>NUCLEOTIDE SEQUENCE [LARGE SCALE GENOMIC DNA]</scope>
    <source>
        <strain evidence="2">2 abalone samples</strain>
    </source>
</reference>
<dbReference type="PANTHER" id="PTHR34703">
    <property type="entry name" value="ANTIPORTER SUBUNIT MNHG2-RELATED"/>
    <property type="match status" value="1"/>
</dbReference>
<keyword evidence="1" id="KW-0812">Transmembrane</keyword>
<dbReference type="Pfam" id="PF03334">
    <property type="entry name" value="PhaG_MnhG_YufB"/>
    <property type="match status" value="1"/>
</dbReference>
<evidence type="ECO:0000313" key="2">
    <source>
        <dbReference type="EMBL" id="CAK8162831.1"/>
    </source>
</evidence>
<keyword evidence="1" id="KW-1133">Transmembrane helix</keyword>
<keyword evidence="3" id="KW-1185">Reference proteome</keyword>
<gene>
    <name evidence="2" type="ORF">CAXC1_230008</name>
</gene>
<organism evidence="2 3">
    <name type="scientific">Candidatus Xenohaliotis californiensis</name>
    <dbReference type="NCBI Taxonomy" id="84677"/>
    <lineage>
        <taxon>Bacteria</taxon>
        <taxon>Pseudomonadati</taxon>
        <taxon>Pseudomonadota</taxon>
        <taxon>Alphaproteobacteria</taxon>
        <taxon>Rickettsiales</taxon>
        <taxon>Anaplasmataceae</taxon>
        <taxon>Candidatus Xenohaliotis</taxon>
    </lineage>
</organism>